<sequence length="255" mass="29618">MPVKVHLFGLPDERKSLGSENPRCIHEETQLTAARTPQIPIPHPYLVVIRLIIISNDNSSLNRNYPRNRDCTKYKKQNKNLKNEPDIKRRLKITDLLTLDRISPTLQHGPWKISSCTISNRMLAKWWILVLVIINLIRILSPRDQFQSDTLGEAGYNDNNYVDDLGSDLERAIHYHVGGQVSLLFKPFRVYNDRVSITGTNKSDKTRVTRKGKWRPESGALDKDEYKIFQRDNRPYRLKFNSVMPKKRLGEVKEG</sequence>
<dbReference type="EMBL" id="JAUDFV010000064">
    <property type="protein sequence ID" value="KAL2735170.1"/>
    <property type="molecule type" value="Genomic_DNA"/>
</dbReference>
<dbReference type="AlphaFoldDB" id="A0ABD2BQX0"/>
<proteinExistence type="predicted"/>
<comment type="caution">
    <text evidence="1">The sequence shown here is derived from an EMBL/GenBank/DDBJ whole genome shotgun (WGS) entry which is preliminary data.</text>
</comment>
<evidence type="ECO:0000313" key="1">
    <source>
        <dbReference type="EMBL" id="KAL2735170.1"/>
    </source>
</evidence>
<dbReference type="Proteomes" id="UP001607302">
    <property type="component" value="Unassembled WGS sequence"/>
</dbReference>
<keyword evidence="2" id="KW-1185">Reference proteome</keyword>
<accession>A0ABD2BQX0</accession>
<protein>
    <submittedName>
        <fullName evidence="1">Uncharacterized protein</fullName>
    </submittedName>
</protein>
<reference evidence="1 2" key="1">
    <citation type="journal article" date="2024" name="Ann. Entomol. Soc. Am.">
        <title>Genomic analyses of the southern and eastern yellowjacket wasps (Hymenoptera: Vespidae) reveal evolutionary signatures of social life.</title>
        <authorList>
            <person name="Catto M.A."/>
            <person name="Caine P.B."/>
            <person name="Orr S.E."/>
            <person name="Hunt B.G."/>
            <person name="Goodisman M.A.D."/>
        </authorList>
    </citation>
    <scope>NUCLEOTIDE SEQUENCE [LARGE SCALE GENOMIC DNA]</scope>
    <source>
        <strain evidence="1">233</strain>
        <tissue evidence="1">Head and thorax</tissue>
    </source>
</reference>
<name>A0ABD2BQX0_VESSQ</name>
<organism evidence="1 2">
    <name type="scientific">Vespula squamosa</name>
    <name type="common">Southern yellow jacket</name>
    <name type="synonym">Wasp</name>
    <dbReference type="NCBI Taxonomy" id="30214"/>
    <lineage>
        <taxon>Eukaryota</taxon>
        <taxon>Metazoa</taxon>
        <taxon>Ecdysozoa</taxon>
        <taxon>Arthropoda</taxon>
        <taxon>Hexapoda</taxon>
        <taxon>Insecta</taxon>
        <taxon>Pterygota</taxon>
        <taxon>Neoptera</taxon>
        <taxon>Endopterygota</taxon>
        <taxon>Hymenoptera</taxon>
        <taxon>Apocrita</taxon>
        <taxon>Aculeata</taxon>
        <taxon>Vespoidea</taxon>
        <taxon>Vespidae</taxon>
        <taxon>Vespinae</taxon>
        <taxon>Vespula</taxon>
    </lineage>
</organism>
<evidence type="ECO:0000313" key="2">
    <source>
        <dbReference type="Proteomes" id="UP001607302"/>
    </source>
</evidence>
<gene>
    <name evidence="1" type="ORF">V1478_002810</name>
</gene>